<comment type="caution">
    <text evidence="1">The sequence shown here is derived from an EMBL/GenBank/DDBJ whole genome shotgun (WGS) entry which is preliminary data.</text>
</comment>
<dbReference type="EMBL" id="JAUTXU010000262">
    <property type="protein sequence ID" value="KAK3691609.1"/>
    <property type="molecule type" value="Genomic_DNA"/>
</dbReference>
<reference evidence="1" key="1">
    <citation type="submission" date="2023-07" db="EMBL/GenBank/DDBJ databases">
        <title>Black Yeasts Isolated from many extreme environments.</title>
        <authorList>
            <person name="Coleine C."/>
            <person name="Stajich J.E."/>
            <person name="Selbmann L."/>
        </authorList>
    </citation>
    <scope>NUCLEOTIDE SEQUENCE</scope>
    <source>
        <strain evidence="1">CCFEE 5714</strain>
    </source>
</reference>
<proteinExistence type="predicted"/>
<protein>
    <submittedName>
        <fullName evidence="1">Uncharacterized protein</fullName>
    </submittedName>
</protein>
<keyword evidence="2" id="KW-1185">Reference proteome</keyword>
<organism evidence="1 2">
    <name type="scientific">Vermiconidia calcicola</name>
    <dbReference type="NCBI Taxonomy" id="1690605"/>
    <lineage>
        <taxon>Eukaryota</taxon>
        <taxon>Fungi</taxon>
        <taxon>Dikarya</taxon>
        <taxon>Ascomycota</taxon>
        <taxon>Pezizomycotina</taxon>
        <taxon>Dothideomycetes</taxon>
        <taxon>Dothideomycetidae</taxon>
        <taxon>Mycosphaerellales</taxon>
        <taxon>Extremaceae</taxon>
        <taxon>Vermiconidia</taxon>
    </lineage>
</organism>
<evidence type="ECO:0000313" key="2">
    <source>
        <dbReference type="Proteomes" id="UP001281147"/>
    </source>
</evidence>
<evidence type="ECO:0000313" key="1">
    <source>
        <dbReference type="EMBL" id="KAK3691609.1"/>
    </source>
</evidence>
<dbReference type="Proteomes" id="UP001281147">
    <property type="component" value="Unassembled WGS sequence"/>
</dbReference>
<accession>A0ACC3MIJ3</accession>
<name>A0ACC3MIJ3_9PEZI</name>
<sequence>MLYLRGYLAFALTLAPSIHAQDQTQYGDNESPVLQDSARVERLFPSVNSTQLLSPAFQSPTTVPSQGFGNGTEGPTSLTELDYFVQSIAARNPYMTYRSADFTSEEGRSFPYVYLSDQNSNGTLSSSSDKLRVWIQGGVHGNEPAGDQSLLALLGKMDANQTWASSLLERMDIMILFRYNPDGVAYFQRTLATNFDPNRDHMKLARQQTRDIKMLFNSFDAHIAADMHEFGANYIYGPNENLVQASDALFAAAKNLNIHQDIRNMSEGLFATRIGDELEGAGFRWEPYATEGETNDESVLLFEEADGDARIGRNAMGLTQAISFLFEVRGIALADQEFQRRTACALTMVQSLLQIVADNADEVLSTITSAREDFISSTEDIIVTDIAQIENRTWSMIDIRNATLIQQPIEFASTTPKTANLTRARPEAYLIPRAWMDVTQRLEVLGLEVQRLEYGYSGNVEALNITSSVLDDEYYEGVVLATVTTRSVQRQIQLPPGSFWVSTSQKNAALAFDVLEPENIDSYVTFGIVPLYEGDEYPIFRVMA</sequence>
<gene>
    <name evidence="1" type="ORF">LTR37_018564</name>
</gene>